<dbReference type="GeneID" id="103517472"/>
<dbReference type="PaxDb" id="121845-A0A1S3DFT1"/>
<evidence type="ECO:0000256" key="1">
    <source>
        <dbReference type="SAM" id="MobiDB-lite"/>
    </source>
</evidence>
<sequence>MNHCRTNVDTVYKSQGDTPDRPQTFTTNQWFEDRNKTLETNTHRGANALKTQIMRNVEQLFELATSKVPTKAEQEANLDKTSKLKTSEDQLGNIHLMETVMKCCIEVETYWTERTTDCTPRDLILGCCKSIRSLISNDIRQNAEASIVSSLQELTLSLILLFLISSLK</sequence>
<keyword evidence="2" id="KW-1185">Reference proteome</keyword>
<dbReference type="AlphaFoldDB" id="A0A1S3DFT1"/>
<name>A0A1S3DFT1_DIACI</name>
<gene>
    <name evidence="3" type="primary">LOC103517472</name>
</gene>
<protein>
    <submittedName>
        <fullName evidence="3">Uncharacterized protein LOC103517472</fullName>
    </submittedName>
</protein>
<feature type="region of interest" description="Disordered" evidence="1">
    <location>
        <begin position="1"/>
        <end position="21"/>
    </location>
</feature>
<dbReference type="Proteomes" id="UP000079169">
    <property type="component" value="Unplaced"/>
</dbReference>
<reference evidence="3" key="1">
    <citation type="submission" date="2025-08" db="UniProtKB">
        <authorList>
            <consortium name="RefSeq"/>
        </authorList>
    </citation>
    <scope>IDENTIFICATION</scope>
</reference>
<evidence type="ECO:0000313" key="2">
    <source>
        <dbReference type="Proteomes" id="UP000079169"/>
    </source>
</evidence>
<dbReference type="RefSeq" id="XP_008480729.1">
    <property type="nucleotide sequence ID" value="XM_008482507.2"/>
</dbReference>
<dbReference type="KEGG" id="dci:103517472"/>
<organism evidence="2 3">
    <name type="scientific">Diaphorina citri</name>
    <name type="common">Asian citrus psyllid</name>
    <dbReference type="NCBI Taxonomy" id="121845"/>
    <lineage>
        <taxon>Eukaryota</taxon>
        <taxon>Metazoa</taxon>
        <taxon>Ecdysozoa</taxon>
        <taxon>Arthropoda</taxon>
        <taxon>Hexapoda</taxon>
        <taxon>Insecta</taxon>
        <taxon>Pterygota</taxon>
        <taxon>Neoptera</taxon>
        <taxon>Paraneoptera</taxon>
        <taxon>Hemiptera</taxon>
        <taxon>Sternorrhyncha</taxon>
        <taxon>Psylloidea</taxon>
        <taxon>Psyllidae</taxon>
        <taxon>Diaphorininae</taxon>
        <taxon>Diaphorina</taxon>
    </lineage>
</organism>
<proteinExistence type="predicted"/>
<evidence type="ECO:0000313" key="3">
    <source>
        <dbReference type="RefSeq" id="XP_008480729.1"/>
    </source>
</evidence>
<accession>A0A1S3DFT1</accession>